<name>A0AAN6YVF2_9PEZI</name>
<gene>
    <name evidence="2" type="ORF">N656DRAFT_795922</name>
</gene>
<reference evidence="2" key="1">
    <citation type="journal article" date="2023" name="Mol. Phylogenet. Evol.">
        <title>Genome-scale phylogeny and comparative genomics of the fungal order Sordariales.</title>
        <authorList>
            <person name="Hensen N."/>
            <person name="Bonometti L."/>
            <person name="Westerberg I."/>
            <person name="Brannstrom I.O."/>
            <person name="Guillou S."/>
            <person name="Cros-Aarteil S."/>
            <person name="Calhoun S."/>
            <person name="Haridas S."/>
            <person name="Kuo A."/>
            <person name="Mondo S."/>
            <person name="Pangilinan J."/>
            <person name="Riley R."/>
            <person name="LaButti K."/>
            <person name="Andreopoulos B."/>
            <person name="Lipzen A."/>
            <person name="Chen C."/>
            <person name="Yan M."/>
            <person name="Daum C."/>
            <person name="Ng V."/>
            <person name="Clum A."/>
            <person name="Steindorff A."/>
            <person name="Ohm R.A."/>
            <person name="Martin F."/>
            <person name="Silar P."/>
            <person name="Natvig D.O."/>
            <person name="Lalanne C."/>
            <person name="Gautier V."/>
            <person name="Ament-Velasquez S.L."/>
            <person name="Kruys A."/>
            <person name="Hutchinson M.I."/>
            <person name="Powell A.J."/>
            <person name="Barry K."/>
            <person name="Miller A.N."/>
            <person name="Grigoriev I.V."/>
            <person name="Debuchy R."/>
            <person name="Gladieux P."/>
            <person name="Hiltunen Thoren M."/>
            <person name="Johannesson H."/>
        </authorList>
    </citation>
    <scope>NUCLEOTIDE SEQUENCE</scope>
    <source>
        <strain evidence="2">CBS 508.74</strain>
    </source>
</reference>
<dbReference type="GeneID" id="89941598"/>
<dbReference type="InterPro" id="IPR029006">
    <property type="entry name" value="ADF-H/Gelsolin-like_dom_sf"/>
</dbReference>
<proteinExistence type="predicted"/>
<feature type="compositionally biased region" description="Low complexity" evidence="1">
    <location>
        <begin position="640"/>
        <end position="651"/>
    </location>
</feature>
<comment type="caution">
    <text evidence="2">The sequence shown here is derived from an EMBL/GenBank/DDBJ whole genome shotgun (WGS) entry which is preliminary data.</text>
</comment>
<feature type="region of interest" description="Disordered" evidence="1">
    <location>
        <begin position="1125"/>
        <end position="1208"/>
    </location>
</feature>
<keyword evidence="3" id="KW-1185">Reference proteome</keyword>
<feature type="region of interest" description="Disordered" evidence="1">
    <location>
        <begin position="969"/>
        <end position="1099"/>
    </location>
</feature>
<organism evidence="2 3">
    <name type="scientific">Canariomyces notabilis</name>
    <dbReference type="NCBI Taxonomy" id="2074819"/>
    <lineage>
        <taxon>Eukaryota</taxon>
        <taxon>Fungi</taxon>
        <taxon>Dikarya</taxon>
        <taxon>Ascomycota</taxon>
        <taxon>Pezizomycotina</taxon>
        <taxon>Sordariomycetes</taxon>
        <taxon>Sordariomycetidae</taxon>
        <taxon>Sordariales</taxon>
        <taxon>Chaetomiaceae</taxon>
        <taxon>Canariomyces</taxon>
    </lineage>
</organism>
<feature type="region of interest" description="Disordered" evidence="1">
    <location>
        <begin position="756"/>
        <end position="955"/>
    </location>
</feature>
<feature type="compositionally biased region" description="Basic and acidic residues" evidence="1">
    <location>
        <begin position="701"/>
        <end position="712"/>
    </location>
</feature>
<evidence type="ECO:0000313" key="3">
    <source>
        <dbReference type="Proteomes" id="UP001302812"/>
    </source>
</evidence>
<feature type="compositionally biased region" description="Polar residues" evidence="1">
    <location>
        <begin position="791"/>
        <end position="810"/>
    </location>
</feature>
<feature type="compositionally biased region" description="Low complexity" evidence="1">
    <location>
        <begin position="263"/>
        <end position="277"/>
    </location>
</feature>
<feature type="compositionally biased region" description="Basic and acidic residues" evidence="1">
    <location>
        <begin position="605"/>
        <end position="614"/>
    </location>
</feature>
<feature type="region of interest" description="Disordered" evidence="1">
    <location>
        <begin position="151"/>
        <end position="190"/>
    </location>
</feature>
<dbReference type="RefSeq" id="XP_064672807.1">
    <property type="nucleotide sequence ID" value="XM_064817473.1"/>
</dbReference>
<dbReference type="Gene3D" id="3.40.20.10">
    <property type="entry name" value="Severin"/>
    <property type="match status" value="1"/>
</dbReference>
<dbReference type="CDD" id="cd11282">
    <property type="entry name" value="ADF_coactosin_like"/>
    <property type="match status" value="1"/>
</dbReference>
<dbReference type="SUPFAM" id="SSF55753">
    <property type="entry name" value="Actin depolymerizing proteins"/>
    <property type="match status" value="1"/>
</dbReference>
<feature type="compositionally biased region" description="Polar residues" evidence="1">
    <location>
        <begin position="1171"/>
        <end position="1184"/>
    </location>
</feature>
<feature type="region of interest" description="Disordered" evidence="1">
    <location>
        <begin position="205"/>
        <end position="712"/>
    </location>
</feature>
<sequence>MSLNGLDDPRVKEAYEAAAAEPGGWFLLKYASRDEVELLGRGNGGIVEIRNNIAQYEEKSPLYGFLRYRRRNVIIKYLPEDCSRLIQARVAVHFTAVCDRFSPHDTTFSIAESKELKDTKLSAACSLHTASGSTSSSTSSLRRRRLMEIAEEEEEEARERKRQSLVKEEERHGPSAPLTSEPPGPAKLNADLANLPEAARFTSQLEPPVFTGVPRPSSPAKSFDEAARRMLSQSSRHELYPTSSYPYSKPRVKLGPRPSVEISGRPRSAAGGAANRPVSTVPAGLKSLSKGSRKGRTHEHDEEAPESELKEEPKDPFQQSVAGFNMDPSDGEPARPHTSSGAHAAIATPSPLKINMPAIALPPNKQSTMTPEKARLLKAMKLREQKKVSNLQSTLDLPAPDMPSAPGVPDESDNTNPETRAISPLAEDTLPEANSQQNDGPSDLKADPEPDFDAEPDRTSVDTHTDSHPASPLAASDIGDSTQASSLSESTDETLLAKDQGPSQEAEADTQIAAIADNEILPLEKGADAAEVGLTNGDSENDKAAMDGRGRVDDEGPAVVKEDIEQENGTSNPTPDGEADRSSAISEKVEKDTSNDTLSGAVDAQETKVSHSNEEQTPSSPQIRIPLSKFSTQEAKSPTAAANQAISPSAARSPDMDRWSIQDAAPPVPDKDDAPKTGNDAEGAAAEAKPSRRNFPGPIRTDLDALEKDKRRSVISITENDGLMDELQSATVQQATPIAVSKSSMNPFFSADAGYKKTPGGVERPGFSRAVSNPGRSSLLPAGEAPAGTGRSVSTGTAYLNKISQQTTPSDLRPKSAKLGSSISQRIKALEMLSGSASPSDTAPKERPATTFFAVRKANTREQSKSPSVVDRANSLTRGPTPTPPESMESSPETTRAARRDRSGSLVNRLSMFEGGNPPRGRPESIQVKARIIRDPNQPFPKVPEPRADAADYGPLELKQSPLIVDIQSRAVSQSPARPLSSVSTRQAGQELASQAKQSLLERRLSRDSRSQSQDPDKEGTDEEAKQQSTGPRPRRRSSLSVVKDFIKDRGGSLIGVKSPSTDNLGRSPSPAPTSLVSPAMPTSSQSPSRPPSVHQTVSLARRLSISSRRSSIEQATPAFSVNSAAILSPARTPDAGGESETDVKGGGKKSGPPSPNQSKGSRASRFMRRLSNTLVTSKKNSAPSSPPTVAEEDAAEVEAASRSSTAQSQPSIVAFMGDVNVQFPDNLLWKRRSICLDSQGFLILSAVQGTPMMPAVAPGKDRQQTGLVKRYHMSDFKAPYAPDVELQELPNSVVLNLVDGSGLQIACEDRAGQMSILRILEEAHHNHTSFGQ</sequence>
<feature type="compositionally biased region" description="Basic and acidic residues" evidence="1">
    <location>
        <begin position="455"/>
        <end position="467"/>
    </location>
</feature>
<accession>A0AAN6YVF2</accession>
<evidence type="ECO:0000256" key="1">
    <source>
        <dbReference type="SAM" id="MobiDB-lite"/>
    </source>
</evidence>
<reference evidence="2" key="2">
    <citation type="submission" date="2023-05" db="EMBL/GenBank/DDBJ databases">
        <authorList>
            <consortium name="Lawrence Berkeley National Laboratory"/>
            <person name="Steindorff A."/>
            <person name="Hensen N."/>
            <person name="Bonometti L."/>
            <person name="Westerberg I."/>
            <person name="Brannstrom I.O."/>
            <person name="Guillou S."/>
            <person name="Cros-Aarteil S."/>
            <person name="Calhoun S."/>
            <person name="Haridas S."/>
            <person name="Kuo A."/>
            <person name="Mondo S."/>
            <person name="Pangilinan J."/>
            <person name="Riley R."/>
            <person name="Labutti K."/>
            <person name="Andreopoulos B."/>
            <person name="Lipzen A."/>
            <person name="Chen C."/>
            <person name="Yanf M."/>
            <person name="Daum C."/>
            <person name="Ng V."/>
            <person name="Clum A."/>
            <person name="Ohm R."/>
            <person name="Martin F."/>
            <person name="Silar P."/>
            <person name="Natvig D."/>
            <person name="Lalanne C."/>
            <person name="Gautier V."/>
            <person name="Ament-Velasquez S.L."/>
            <person name="Kruys A."/>
            <person name="Hutchinson M.I."/>
            <person name="Powell A.J."/>
            <person name="Barry K."/>
            <person name="Miller A.N."/>
            <person name="Grigoriev I.V."/>
            <person name="Debuchy R."/>
            <person name="Gladieux P."/>
            <person name="Thoren M.H."/>
            <person name="Johannesson H."/>
        </authorList>
    </citation>
    <scope>NUCLEOTIDE SEQUENCE</scope>
    <source>
        <strain evidence="2">CBS 508.74</strain>
    </source>
</reference>
<feature type="compositionally biased region" description="Polar residues" evidence="1">
    <location>
        <begin position="970"/>
        <end position="997"/>
    </location>
</feature>
<dbReference type="Proteomes" id="UP001302812">
    <property type="component" value="Unassembled WGS sequence"/>
</dbReference>
<evidence type="ECO:0000313" key="2">
    <source>
        <dbReference type="EMBL" id="KAK4115237.1"/>
    </source>
</evidence>
<evidence type="ECO:0008006" key="4">
    <source>
        <dbReference type="Google" id="ProtNLM"/>
    </source>
</evidence>
<feature type="compositionally biased region" description="Low complexity" evidence="1">
    <location>
        <begin position="886"/>
        <end position="895"/>
    </location>
</feature>
<protein>
    <recommendedName>
        <fullName evidence="4">ADF-H domain-containing protein</fullName>
    </recommendedName>
</protein>
<dbReference type="EMBL" id="MU853335">
    <property type="protein sequence ID" value="KAK4115237.1"/>
    <property type="molecule type" value="Genomic_DNA"/>
</dbReference>
<feature type="compositionally biased region" description="Basic and acidic residues" evidence="1">
    <location>
        <begin position="1000"/>
        <end position="1026"/>
    </location>
</feature>
<feature type="compositionally biased region" description="Basic and acidic residues" evidence="1">
    <location>
        <begin position="540"/>
        <end position="554"/>
    </location>
</feature>
<feature type="compositionally biased region" description="Polar residues" evidence="1">
    <location>
        <begin position="1059"/>
        <end position="1077"/>
    </location>
</feature>